<proteinExistence type="predicted"/>
<keyword evidence="2" id="KW-1185">Reference proteome</keyword>
<gene>
    <name evidence="1" type="ORF">RRG08_047078</name>
</gene>
<accession>A0AAE1AB04</accession>
<sequence>MSSGEKSLGHKRGWLSSRGVLRQYVSSGEKSLGHKRGSGYRHGVFCVNMCSGEKSLGHKRGSCYRHGVFCVNMCSGEKSLGHKRRSGYRHGVFCVNMCSGEKSLGHKRGWLSSRGVLRQCVFRTTSLGHKRWLSSRGVLRQYVFRSFKVLTCSKGANSSHVDLDLWCSQFPDNICGTPRSGVTGSVSLWKLENSGWDGAETSYT</sequence>
<evidence type="ECO:0000313" key="2">
    <source>
        <dbReference type="Proteomes" id="UP001283361"/>
    </source>
</evidence>
<protein>
    <submittedName>
        <fullName evidence="1">Uncharacterized protein</fullName>
    </submittedName>
</protein>
<evidence type="ECO:0000313" key="1">
    <source>
        <dbReference type="EMBL" id="KAK3783372.1"/>
    </source>
</evidence>
<comment type="caution">
    <text evidence="1">The sequence shown here is derived from an EMBL/GenBank/DDBJ whole genome shotgun (WGS) entry which is preliminary data.</text>
</comment>
<dbReference type="Proteomes" id="UP001283361">
    <property type="component" value="Unassembled WGS sequence"/>
</dbReference>
<organism evidence="1 2">
    <name type="scientific">Elysia crispata</name>
    <name type="common">lettuce slug</name>
    <dbReference type="NCBI Taxonomy" id="231223"/>
    <lineage>
        <taxon>Eukaryota</taxon>
        <taxon>Metazoa</taxon>
        <taxon>Spiralia</taxon>
        <taxon>Lophotrochozoa</taxon>
        <taxon>Mollusca</taxon>
        <taxon>Gastropoda</taxon>
        <taxon>Heterobranchia</taxon>
        <taxon>Euthyneura</taxon>
        <taxon>Panpulmonata</taxon>
        <taxon>Sacoglossa</taxon>
        <taxon>Placobranchoidea</taxon>
        <taxon>Plakobranchidae</taxon>
        <taxon>Elysia</taxon>
    </lineage>
</organism>
<reference evidence="1" key="1">
    <citation type="journal article" date="2023" name="G3 (Bethesda)">
        <title>A reference genome for the long-term kleptoplast-retaining sea slug Elysia crispata morphotype clarki.</title>
        <authorList>
            <person name="Eastman K.E."/>
            <person name="Pendleton A.L."/>
            <person name="Shaikh M.A."/>
            <person name="Suttiyut T."/>
            <person name="Ogas R."/>
            <person name="Tomko P."/>
            <person name="Gavelis G."/>
            <person name="Widhalm J.R."/>
            <person name="Wisecaver J.H."/>
        </authorList>
    </citation>
    <scope>NUCLEOTIDE SEQUENCE</scope>
    <source>
        <strain evidence="1">ECLA1</strain>
    </source>
</reference>
<name>A0AAE1AB04_9GAST</name>
<dbReference type="AlphaFoldDB" id="A0AAE1AB04"/>
<dbReference type="EMBL" id="JAWDGP010002415">
    <property type="protein sequence ID" value="KAK3783372.1"/>
    <property type="molecule type" value="Genomic_DNA"/>
</dbReference>